<keyword evidence="1" id="KW-0472">Membrane</keyword>
<accession>A0A8J7HZ10</accession>
<keyword evidence="1" id="KW-0812">Transmembrane</keyword>
<gene>
    <name evidence="2" type="ORF">I8752_07890</name>
</gene>
<reference evidence="2 3" key="1">
    <citation type="journal article" date="2021" name="Int. J. Syst. Evol. Microbiol.">
        <title>Amazonocrinis nigriterrae gen. nov., sp. nov., Atlanticothrix silvestris gen. nov., sp. nov. and Dendronalium phyllosphericum gen. nov., sp. nov., nostocacean cyanobacteria from Brazilian environments.</title>
        <authorList>
            <person name="Alvarenga D.O."/>
            <person name="Andreote A.P.D."/>
            <person name="Branco L.H.Z."/>
            <person name="Delbaje E."/>
            <person name="Cruz R.B."/>
            <person name="Varani A.M."/>
            <person name="Fiore M.F."/>
        </authorList>
    </citation>
    <scope>NUCLEOTIDE SEQUENCE [LARGE SCALE GENOMIC DNA]</scope>
    <source>
        <strain evidence="2 3">CENA369</strain>
    </source>
</reference>
<proteinExistence type="predicted"/>
<comment type="caution">
    <text evidence="2">The sequence shown here is derived from an EMBL/GenBank/DDBJ whole genome shotgun (WGS) entry which is preliminary data.</text>
</comment>
<feature type="transmembrane region" description="Helical" evidence="1">
    <location>
        <begin position="27"/>
        <end position="50"/>
    </location>
</feature>
<feature type="transmembrane region" description="Helical" evidence="1">
    <location>
        <begin position="56"/>
        <end position="89"/>
    </location>
</feature>
<keyword evidence="3" id="KW-1185">Reference proteome</keyword>
<keyword evidence="1" id="KW-1133">Transmembrane helix</keyword>
<evidence type="ECO:0000313" key="2">
    <source>
        <dbReference type="EMBL" id="MBH8572939.1"/>
    </source>
</evidence>
<evidence type="ECO:0000256" key="1">
    <source>
        <dbReference type="SAM" id="Phobius"/>
    </source>
</evidence>
<dbReference type="AlphaFoldDB" id="A0A8J7HZ10"/>
<organism evidence="2 3">
    <name type="scientific">Dendronalium phyllosphericum CENA369</name>
    <dbReference type="NCBI Taxonomy" id="1725256"/>
    <lineage>
        <taxon>Bacteria</taxon>
        <taxon>Bacillati</taxon>
        <taxon>Cyanobacteriota</taxon>
        <taxon>Cyanophyceae</taxon>
        <taxon>Nostocales</taxon>
        <taxon>Nostocaceae</taxon>
        <taxon>Dendronalium</taxon>
        <taxon>Dendronalium phyllosphericum</taxon>
    </lineage>
</organism>
<dbReference type="RefSeq" id="WP_214431762.1">
    <property type="nucleotide sequence ID" value="NZ_CAWPUQ010000113.1"/>
</dbReference>
<evidence type="ECO:0000313" key="3">
    <source>
        <dbReference type="Proteomes" id="UP000662314"/>
    </source>
</evidence>
<dbReference type="Proteomes" id="UP000662314">
    <property type="component" value="Unassembled WGS sequence"/>
</dbReference>
<protein>
    <submittedName>
        <fullName evidence="2">Uncharacterized protein</fullName>
    </submittedName>
</protein>
<sequence length="225" mass="24418">MSNNQNPNKEQLLRTIERLERNPDDKVGILADVGITALGVAGAGAAAAFFGTTTASIPIITALTGIGMVVAAPVGLVAGAAVAGGAAVYGISRLIKDGGFNEGKRNQLLHEYREKLREVEAKDKRSEVKEHDITDFYVFLKEPLKLNLLSAEDAYQLIQAVENGQIPLSEAYKLVGQLFDDQSLQDEKIITICPNCSQKLRVPSNLGILTLTCPKCKNSWQWNPR</sequence>
<name>A0A8J7HZ10_9NOST</name>
<dbReference type="EMBL" id="JAECZA010000021">
    <property type="protein sequence ID" value="MBH8572939.1"/>
    <property type="molecule type" value="Genomic_DNA"/>
</dbReference>
<dbReference type="CDD" id="cd20335">
    <property type="entry name" value="BRcat_RBR"/>
    <property type="match status" value="1"/>
</dbReference>